<keyword evidence="6" id="KW-0560">Oxidoreductase</keyword>
<sequence length="154" mass="16939">MKPVLNQPAPEFTRRSDDGRTVSLSALRGQWVILYFYPRASSPGCSIEARRFEAALPEFERLNAAVIGISTDTEAHQAHFRDTCGLSHPLIPDGDKELCRAYGVFGGLGGLLNMASRATFLIDPEGVLIYEHRSGNPTAHASVMLQELERRARG</sequence>
<evidence type="ECO:0000256" key="1">
    <source>
        <dbReference type="ARBA" id="ARBA00003330"/>
    </source>
</evidence>
<comment type="caution">
    <text evidence="13">The sequence shown here is derived from an EMBL/GenBank/DDBJ whole genome shotgun (WGS) entry which is preliminary data.</text>
</comment>
<evidence type="ECO:0000256" key="4">
    <source>
        <dbReference type="ARBA" id="ARBA00022559"/>
    </source>
</evidence>
<evidence type="ECO:0000259" key="12">
    <source>
        <dbReference type="PROSITE" id="PS51352"/>
    </source>
</evidence>
<dbReference type="CDD" id="cd03017">
    <property type="entry name" value="PRX_BCP"/>
    <property type="match status" value="1"/>
</dbReference>
<evidence type="ECO:0000313" key="14">
    <source>
        <dbReference type="Proteomes" id="UP001276150"/>
    </source>
</evidence>
<comment type="catalytic activity">
    <reaction evidence="11">
        <text>a hydroperoxide + [thioredoxin]-dithiol = an alcohol + [thioredoxin]-disulfide + H2O</text>
        <dbReference type="Rhea" id="RHEA:62620"/>
        <dbReference type="Rhea" id="RHEA-COMP:10698"/>
        <dbReference type="Rhea" id="RHEA-COMP:10700"/>
        <dbReference type="ChEBI" id="CHEBI:15377"/>
        <dbReference type="ChEBI" id="CHEBI:29950"/>
        <dbReference type="ChEBI" id="CHEBI:30879"/>
        <dbReference type="ChEBI" id="CHEBI:35924"/>
        <dbReference type="ChEBI" id="CHEBI:50058"/>
        <dbReference type="EC" id="1.11.1.24"/>
    </reaction>
</comment>
<dbReference type="EC" id="1.11.1.24" evidence="3"/>
<comment type="similarity">
    <text evidence="10">Belongs to the peroxiredoxin family. BCP/PrxQ subfamily.</text>
</comment>
<keyword evidence="5" id="KW-0049">Antioxidant</keyword>
<proteinExistence type="inferred from homology"/>
<organism evidence="13 14">
    <name type="scientific">Deinococcus arenicola</name>
    <dbReference type="NCBI Taxonomy" id="2994950"/>
    <lineage>
        <taxon>Bacteria</taxon>
        <taxon>Thermotogati</taxon>
        <taxon>Deinococcota</taxon>
        <taxon>Deinococci</taxon>
        <taxon>Deinococcales</taxon>
        <taxon>Deinococcaceae</taxon>
        <taxon>Deinococcus</taxon>
    </lineage>
</organism>
<dbReference type="InterPro" id="IPR013766">
    <property type="entry name" value="Thioredoxin_domain"/>
</dbReference>
<evidence type="ECO:0000256" key="2">
    <source>
        <dbReference type="ARBA" id="ARBA00011245"/>
    </source>
</evidence>
<evidence type="ECO:0000256" key="8">
    <source>
        <dbReference type="ARBA" id="ARBA00023284"/>
    </source>
</evidence>
<feature type="domain" description="Thioredoxin" evidence="12">
    <location>
        <begin position="3"/>
        <end position="153"/>
    </location>
</feature>
<dbReference type="Pfam" id="PF00578">
    <property type="entry name" value="AhpC-TSA"/>
    <property type="match status" value="1"/>
</dbReference>
<dbReference type="PIRSF" id="PIRSF000239">
    <property type="entry name" value="AHPC"/>
    <property type="match status" value="1"/>
</dbReference>
<keyword evidence="4" id="KW-0575">Peroxidase</keyword>
<dbReference type="InterPro" id="IPR036249">
    <property type="entry name" value="Thioredoxin-like_sf"/>
</dbReference>
<name>A0ABU4DTI1_9DEIO</name>
<evidence type="ECO:0000313" key="13">
    <source>
        <dbReference type="EMBL" id="MDV6375751.1"/>
    </source>
</evidence>
<evidence type="ECO:0000256" key="5">
    <source>
        <dbReference type="ARBA" id="ARBA00022862"/>
    </source>
</evidence>
<accession>A0ABU4DTI1</accession>
<evidence type="ECO:0000256" key="9">
    <source>
        <dbReference type="ARBA" id="ARBA00032824"/>
    </source>
</evidence>
<keyword evidence="8" id="KW-0676">Redox-active center</keyword>
<keyword evidence="14" id="KW-1185">Reference proteome</keyword>
<dbReference type="InterPro" id="IPR024706">
    <property type="entry name" value="Peroxiredoxin_AhpC-typ"/>
</dbReference>
<comment type="function">
    <text evidence="1">Thiol-specific peroxidase that catalyzes the reduction of hydrogen peroxide and organic hydroperoxides to water and alcohols, respectively. Plays a role in cell protection against oxidative stress by detoxifying peroxides and as sensor of hydrogen peroxide-mediated signaling events.</text>
</comment>
<dbReference type="InterPro" id="IPR000866">
    <property type="entry name" value="AhpC/TSA"/>
</dbReference>
<dbReference type="InterPro" id="IPR050924">
    <property type="entry name" value="Peroxiredoxin_BCP/PrxQ"/>
</dbReference>
<keyword evidence="7" id="KW-1015">Disulfide bond</keyword>
<evidence type="ECO:0000256" key="10">
    <source>
        <dbReference type="ARBA" id="ARBA00038489"/>
    </source>
</evidence>
<protein>
    <recommendedName>
        <fullName evidence="3">thioredoxin-dependent peroxiredoxin</fullName>
        <ecNumber evidence="3">1.11.1.24</ecNumber>
    </recommendedName>
    <alternativeName>
        <fullName evidence="9">Thioredoxin peroxidase</fullName>
    </alternativeName>
</protein>
<comment type="subunit">
    <text evidence="2">Monomer.</text>
</comment>
<dbReference type="PROSITE" id="PS51352">
    <property type="entry name" value="THIOREDOXIN_2"/>
    <property type="match status" value="1"/>
</dbReference>
<dbReference type="EMBL" id="JAPMIV010000035">
    <property type="protein sequence ID" value="MDV6375751.1"/>
    <property type="molecule type" value="Genomic_DNA"/>
</dbReference>
<reference evidence="13 14" key="1">
    <citation type="submission" date="2022-11" db="EMBL/GenBank/DDBJ databases">
        <title>Deinococcus ZS9-10, Low Temperature and Draught-tolerating, UV-resistant Bacteria from Continental Antarctica.</title>
        <authorList>
            <person name="Cheng L."/>
        </authorList>
    </citation>
    <scope>NUCLEOTIDE SEQUENCE [LARGE SCALE GENOMIC DNA]</scope>
    <source>
        <strain evidence="13 14">ZS9-10</strain>
    </source>
</reference>
<dbReference type="Gene3D" id="3.40.30.10">
    <property type="entry name" value="Glutaredoxin"/>
    <property type="match status" value="1"/>
</dbReference>
<dbReference type="RefSeq" id="WP_317641103.1">
    <property type="nucleotide sequence ID" value="NZ_JAPMIV010000035.1"/>
</dbReference>
<evidence type="ECO:0000256" key="3">
    <source>
        <dbReference type="ARBA" id="ARBA00013017"/>
    </source>
</evidence>
<evidence type="ECO:0000256" key="11">
    <source>
        <dbReference type="ARBA" id="ARBA00049091"/>
    </source>
</evidence>
<gene>
    <name evidence="13" type="ORF">ORD21_14230</name>
</gene>
<evidence type="ECO:0000256" key="6">
    <source>
        <dbReference type="ARBA" id="ARBA00023002"/>
    </source>
</evidence>
<dbReference type="SUPFAM" id="SSF52833">
    <property type="entry name" value="Thioredoxin-like"/>
    <property type="match status" value="1"/>
</dbReference>
<dbReference type="PANTHER" id="PTHR42801:SF4">
    <property type="entry name" value="AHPC_TSA FAMILY PROTEIN"/>
    <property type="match status" value="1"/>
</dbReference>
<dbReference type="PANTHER" id="PTHR42801">
    <property type="entry name" value="THIOREDOXIN-DEPENDENT PEROXIDE REDUCTASE"/>
    <property type="match status" value="1"/>
</dbReference>
<dbReference type="Proteomes" id="UP001276150">
    <property type="component" value="Unassembled WGS sequence"/>
</dbReference>
<evidence type="ECO:0000256" key="7">
    <source>
        <dbReference type="ARBA" id="ARBA00023157"/>
    </source>
</evidence>